<reference evidence="1 2" key="1">
    <citation type="submission" date="2014-11" db="EMBL/GenBank/DDBJ databases">
        <title>Genome sequence of Microbacterium mangrovi MUSC 115(T).</title>
        <authorList>
            <person name="Lee L.-H."/>
        </authorList>
    </citation>
    <scope>NUCLEOTIDE SEQUENCE [LARGE SCALE GENOMIC DNA]</scope>
    <source>
        <strain evidence="1 2">MUSC 115</strain>
    </source>
</reference>
<evidence type="ECO:0000313" key="2">
    <source>
        <dbReference type="Proteomes" id="UP000031030"/>
    </source>
</evidence>
<proteinExistence type="predicted"/>
<dbReference type="Gene3D" id="3.40.50.1000">
    <property type="entry name" value="HAD superfamily/HAD-like"/>
    <property type="match status" value="1"/>
</dbReference>
<dbReference type="Pfam" id="PF13419">
    <property type="entry name" value="HAD_2"/>
    <property type="match status" value="1"/>
</dbReference>
<dbReference type="InterPro" id="IPR050155">
    <property type="entry name" value="HAD-like_hydrolase_sf"/>
</dbReference>
<dbReference type="GO" id="GO:0005829">
    <property type="term" value="C:cytosol"/>
    <property type="evidence" value="ECO:0007669"/>
    <property type="project" value="TreeGrafter"/>
</dbReference>
<dbReference type="Gene3D" id="1.10.150.240">
    <property type="entry name" value="Putative phosphatase, domain 2"/>
    <property type="match status" value="1"/>
</dbReference>
<keyword evidence="2" id="KW-1185">Reference proteome</keyword>
<dbReference type="InterPro" id="IPR036412">
    <property type="entry name" value="HAD-like_sf"/>
</dbReference>
<dbReference type="PANTHER" id="PTHR43434">
    <property type="entry name" value="PHOSPHOGLYCOLATE PHOSPHATASE"/>
    <property type="match status" value="1"/>
</dbReference>
<dbReference type="SUPFAM" id="SSF56784">
    <property type="entry name" value="HAD-like"/>
    <property type="match status" value="1"/>
</dbReference>
<gene>
    <name evidence="1" type="ORF">LK09_16765</name>
</gene>
<accession>A0A0B1ZZC5</accession>
<organism evidence="1 2">
    <name type="scientific">Microbacterium mangrovi</name>
    <dbReference type="NCBI Taxonomy" id="1348253"/>
    <lineage>
        <taxon>Bacteria</taxon>
        <taxon>Bacillati</taxon>
        <taxon>Actinomycetota</taxon>
        <taxon>Actinomycetes</taxon>
        <taxon>Micrococcales</taxon>
        <taxon>Microbacteriaceae</taxon>
        <taxon>Microbacterium</taxon>
    </lineage>
</organism>
<name>A0A0B1ZZC5_9MICO</name>
<dbReference type="InterPro" id="IPR023198">
    <property type="entry name" value="PGP-like_dom2"/>
</dbReference>
<dbReference type="PANTHER" id="PTHR43434:SF20">
    <property type="entry name" value="5'-NUCLEOTIDASE"/>
    <property type="match status" value="1"/>
</dbReference>
<evidence type="ECO:0000313" key="1">
    <source>
        <dbReference type="EMBL" id="KHK96091.1"/>
    </source>
</evidence>
<sequence>MRSPWTCILWDVDGTLIDASEGILRRLKTTLEHFGHPPVREAELAHWIGPPMLESFQVMAGMDAVQAEAAVTYYRQVARADGYETGARVYPGMADLLRDIHAAGIPQATASSKPEDQVLRLMQHFGLDGYLDRIVGATSEARDRGLKAEVLADSLRRLQALGVDVSRPVLIGDRHHDVEGGAELDVPVIFNRWGFGWPHEADGAAASVDSADQLRALLLVGDD</sequence>
<dbReference type="STRING" id="1348253.LK09_16765"/>
<dbReference type="SFLD" id="SFLDG01129">
    <property type="entry name" value="C1.5:_HAD__Beta-PGM__Phosphata"/>
    <property type="match status" value="1"/>
</dbReference>
<dbReference type="InterPro" id="IPR023214">
    <property type="entry name" value="HAD_sf"/>
</dbReference>
<dbReference type="SFLD" id="SFLDS00003">
    <property type="entry name" value="Haloacid_Dehalogenase"/>
    <property type="match status" value="1"/>
</dbReference>
<dbReference type="AlphaFoldDB" id="A0A0B1ZZC5"/>
<dbReference type="GO" id="GO:0004713">
    <property type="term" value="F:protein tyrosine kinase activity"/>
    <property type="evidence" value="ECO:0007669"/>
    <property type="project" value="TreeGrafter"/>
</dbReference>
<protein>
    <submittedName>
        <fullName evidence="1">Phosphatase</fullName>
    </submittedName>
</protein>
<dbReference type="Proteomes" id="UP000031030">
    <property type="component" value="Unassembled WGS sequence"/>
</dbReference>
<dbReference type="InterPro" id="IPR041492">
    <property type="entry name" value="HAD_2"/>
</dbReference>
<dbReference type="EMBL" id="JTDK01000017">
    <property type="protein sequence ID" value="KHK96091.1"/>
    <property type="molecule type" value="Genomic_DNA"/>
</dbReference>
<comment type="caution">
    <text evidence="1">The sequence shown here is derived from an EMBL/GenBank/DDBJ whole genome shotgun (WGS) entry which is preliminary data.</text>
</comment>